<sequence length="208" mass="22798">MSAEFDLGGVVVEVSTSSEECQQWINRGAVQMFGFNPEEAIRCFRKALYFSPDCAMAHYFIAHCCAPNYNDASGLDCSQGLKEAQMALETASQAPAGLEDWESAMIKAKPHQFTDEESGDGVSRSYCNAMRPVYEKFGEENTLVAAVFAESLMMLAPWTLWTSQPDVKPAIPETEGAGESSGERSRERPHPPRPLPLLHPHHGAVGQS</sequence>
<evidence type="ECO:0000256" key="1">
    <source>
        <dbReference type="SAM" id="MobiDB-lite"/>
    </source>
</evidence>
<feature type="region of interest" description="Disordered" evidence="1">
    <location>
        <begin position="165"/>
        <end position="208"/>
    </location>
</feature>
<protein>
    <submittedName>
        <fullName evidence="2">Uncharacterized protein</fullName>
    </submittedName>
</protein>
<dbReference type="AlphaFoldDB" id="A0AA35T1A1"/>
<keyword evidence="3" id="KW-1185">Reference proteome</keyword>
<dbReference type="SUPFAM" id="SSF48452">
    <property type="entry name" value="TPR-like"/>
    <property type="match status" value="1"/>
</dbReference>
<evidence type="ECO:0000313" key="2">
    <source>
        <dbReference type="EMBL" id="CAI8039153.1"/>
    </source>
</evidence>
<evidence type="ECO:0000313" key="3">
    <source>
        <dbReference type="Proteomes" id="UP001174909"/>
    </source>
</evidence>
<dbReference type="PANTHER" id="PTHR45588:SF1">
    <property type="entry name" value="WW DOMAIN-CONTAINING PROTEIN"/>
    <property type="match status" value="1"/>
</dbReference>
<dbReference type="InterPro" id="IPR011990">
    <property type="entry name" value="TPR-like_helical_dom_sf"/>
</dbReference>
<gene>
    <name evidence="2" type="ORF">GBAR_LOCUS21766</name>
</gene>
<name>A0AA35T1A1_GEOBA</name>
<dbReference type="Gene3D" id="1.25.40.10">
    <property type="entry name" value="Tetratricopeptide repeat domain"/>
    <property type="match status" value="1"/>
</dbReference>
<dbReference type="EMBL" id="CASHTH010003024">
    <property type="protein sequence ID" value="CAI8039153.1"/>
    <property type="molecule type" value="Genomic_DNA"/>
</dbReference>
<accession>A0AA35T1A1</accession>
<reference evidence="2" key="1">
    <citation type="submission" date="2023-03" db="EMBL/GenBank/DDBJ databases">
        <authorList>
            <person name="Steffen K."/>
            <person name="Cardenas P."/>
        </authorList>
    </citation>
    <scope>NUCLEOTIDE SEQUENCE</scope>
</reference>
<dbReference type="PANTHER" id="PTHR45588">
    <property type="entry name" value="TPR DOMAIN-CONTAINING PROTEIN"/>
    <property type="match status" value="1"/>
</dbReference>
<dbReference type="Proteomes" id="UP001174909">
    <property type="component" value="Unassembled WGS sequence"/>
</dbReference>
<comment type="caution">
    <text evidence="2">The sequence shown here is derived from an EMBL/GenBank/DDBJ whole genome shotgun (WGS) entry which is preliminary data.</text>
</comment>
<proteinExistence type="predicted"/>
<organism evidence="2 3">
    <name type="scientific">Geodia barretti</name>
    <name type="common">Barrett's horny sponge</name>
    <dbReference type="NCBI Taxonomy" id="519541"/>
    <lineage>
        <taxon>Eukaryota</taxon>
        <taxon>Metazoa</taxon>
        <taxon>Porifera</taxon>
        <taxon>Demospongiae</taxon>
        <taxon>Heteroscleromorpha</taxon>
        <taxon>Tetractinellida</taxon>
        <taxon>Astrophorina</taxon>
        <taxon>Geodiidae</taxon>
        <taxon>Geodia</taxon>
    </lineage>
</organism>
<feature type="compositionally biased region" description="Basic and acidic residues" evidence="1">
    <location>
        <begin position="181"/>
        <end position="190"/>
    </location>
</feature>